<dbReference type="Gene3D" id="2.40.240.50">
    <property type="entry name" value="Barwin-like endoglucanases"/>
    <property type="match status" value="1"/>
</dbReference>
<dbReference type="AlphaFoldDB" id="A0A212LK30"/>
<dbReference type="Pfam" id="PF03562">
    <property type="entry name" value="MltA"/>
    <property type="match status" value="1"/>
</dbReference>
<dbReference type="EMBL" id="FMJD01000010">
    <property type="protein sequence ID" value="SCM77870.1"/>
    <property type="molecule type" value="Genomic_DNA"/>
</dbReference>
<dbReference type="PIRSF" id="PIRSF019422">
    <property type="entry name" value="MltA"/>
    <property type="match status" value="1"/>
</dbReference>
<dbReference type="InterPro" id="IPR026044">
    <property type="entry name" value="MltA"/>
</dbReference>
<dbReference type="GO" id="GO:0019867">
    <property type="term" value="C:outer membrane"/>
    <property type="evidence" value="ECO:0007669"/>
    <property type="project" value="InterPro"/>
</dbReference>
<proteinExistence type="predicted"/>
<dbReference type="CDD" id="cd14668">
    <property type="entry name" value="mlta_B"/>
    <property type="match status" value="1"/>
</dbReference>
<dbReference type="GO" id="GO:0004553">
    <property type="term" value="F:hydrolase activity, hydrolyzing O-glycosyl compounds"/>
    <property type="evidence" value="ECO:0007669"/>
    <property type="project" value="InterPro"/>
</dbReference>
<dbReference type="GO" id="GO:0008933">
    <property type="term" value="F:peptidoglycan lytic transglycosylase activity"/>
    <property type="evidence" value="ECO:0007669"/>
    <property type="project" value="TreeGrafter"/>
</dbReference>
<evidence type="ECO:0000259" key="6">
    <source>
        <dbReference type="SMART" id="SM00925"/>
    </source>
</evidence>
<evidence type="ECO:0000256" key="2">
    <source>
        <dbReference type="ARBA" id="ARBA00012587"/>
    </source>
</evidence>
<dbReference type="InterPro" id="IPR010611">
    <property type="entry name" value="3D_dom"/>
</dbReference>
<dbReference type="Gene3D" id="2.40.40.10">
    <property type="entry name" value="RlpA-like domain"/>
    <property type="match status" value="1"/>
</dbReference>
<gene>
    <name evidence="7" type="ORF">KL86PLE_60185</name>
</gene>
<dbReference type="InterPro" id="IPR036908">
    <property type="entry name" value="RlpA-like_sf"/>
</dbReference>
<name>A0A212LK30_9HYPH</name>
<dbReference type="SUPFAM" id="SSF50685">
    <property type="entry name" value="Barwin-like endoglucanases"/>
    <property type="match status" value="1"/>
</dbReference>
<sequence>MPGADSILADALPAAHLVAVAFTDLPGWIDDDHAAAFAAFRRSAARLIDKTPTSKILGPDGAALAQKGQLAAALGDTVDSAAARAFFEAHFRPFRIEPIAGDGFVTGFFEPEVEARLAPSLAFPVPLLAPPDGLREVGVHDDRCALDPALTWALDDGRGRLAACPERGAIMAGALDGRVRPIAFLKSAVEAFFIHVQGAARLRLPNGDLMRVTFAAKSGHPYFSVARLMLERGVVRSPAEATADALRAWLDELAPQERRAALARNRSYIFFREAPVTDPALGPIAAAGVPLTPGRSLAVDRSLITFHAPVFVEADLAAGPFRRLMVAQDTGSAIVGPARGDIFFGSGDDAFALAARVRDPARFTLLVPRED</sequence>
<reference evidence="7" key="1">
    <citation type="submission" date="2016-08" db="EMBL/GenBank/DDBJ databases">
        <authorList>
            <person name="Seilhamer J.J."/>
        </authorList>
    </citation>
    <scope>NUCLEOTIDE SEQUENCE</scope>
    <source>
        <strain evidence="7">86</strain>
    </source>
</reference>
<dbReference type="CDD" id="cd14485">
    <property type="entry name" value="mltA_like_LT_A"/>
    <property type="match status" value="1"/>
</dbReference>
<dbReference type="InterPro" id="IPR005300">
    <property type="entry name" value="MltA_B"/>
</dbReference>
<dbReference type="PANTHER" id="PTHR30124">
    <property type="entry name" value="MEMBRANE-BOUND LYTIC MUREIN TRANSGLYCOSYLASE A"/>
    <property type="match status" value="1"/>
</dbReference>
<evidence type="ECO:0000256" key="3">
    <source>
        <dbReference type="ARBA" id="ARBA00023239"/>
    </source>
</evidence>
<dbReference type="SMART" id="SM00925">
    <property type="entry name" value="MltA"/>
    <property type="match status" value="1"/>
</dbReference>
<evidence type="ECO:0000313" key="7">
    <source>
        <dbReference type="EMBL" id="SCM77870.1"/>
    </source>
</evidence>
<accession>A0A212LK30</accession>
<keyword evidence="4" id="KW-0961">Cell wall biogenesis/degradation</keyword>
<keyword evidence="3" id="KW-0456">Lyase</keyword>
<evidence type="ECO:0000256" key="4">
    <source>
        <dbReference type="ARBA" id="ARBA00023316"/>
    </source>
</evidence>
<dbReference type="GO" id="GO:0009254">
    <property type="term" value="P:peptidoglycan turnover"/>
    <property type="evidence" value="ECO:0007669"/>
    <property type="project" value="InterPro"/>
</dbReference>
<dbReference type="PANTHER" id="PTHR30124:SF0">
    <property type="entry name" value="MEMBRANE-BOUND LYTIC MUREIN TRANSGLYCOSYLASE A"/>
    <property type="match status" value="1"/>
</dbReference>
<evidence type="ECO:0000256" key="1">
    <source>
        <dbReference type="ARBA" id="ARBA00001420"/>
    </source>
</evidence>
<dbReference type="EC" id="4.2.2.n1" evidence="2"/>
<protein>
    <recommendedName>
        <fullName evidence="2">peptidoglycan lytic exotransglycosylase</fullName>
        <ecNumber evidence="2">4.2.2.n1</ecNumber>
    </recommendedName>
    <alternativeName>
        <fullName evidence="5">Murein hydrolase A</fullName>
    </alternativeName>
</protein>
<organism evidence="7">
    <name type="scientific">uncultured Pleomorphomonas sp</name>
    <dbReference type="NCBI Taxonomy" id="442121"/>
    <lineage>
        <taxon>Bacteria</taxon>
        <taxon>Pseudomonadati</taxon>
        <taxon>Pseudomonadota</taxon>
        <taxon>Alphaproteobacteria</taxon>
        <taxon>Hyphomicrobiales</taxon>
        <taxon>Pleomorphomonadaceae</taxon>
        <taxon>Pleomorphomonas</taxon>
        <taxon>environmental samples</taxon>
    </lineage>
</organism>
<feature type="domain" description="Lytic transglycosylase MltA" evidence="6">
    <location>
        <begin position="112"/>
        <end position="272"/>
    </location>
</feature>
<comment type="catalytic activity">
    <reaction evidence="1">
        <text>Exolytic cleavage of the (1-&gt;4)-beta-glycosidic linkage between N-acetylmuramic acid (MurNAc) and N-acetylglucosamine (GlcNAc) residues in peptidoglycan, from either the reducing or the non-reducing ends of the peptidoglycan chains, with concomitant formation of a 1,6-anhydrobond in the MurNAc residue.</text>
        <dbReference type="EC" id="4.2.2.n1"/>
    </reaction>
</comment>
<dbReference type="GO" id="GO:0009253">
    <property type="term" value="P:peptidoglycan catabolic process"/>
    <property type="evidence" value="ECO:0007669"/>
    <property type="project" value="TreeGrafter"/>
</dbReference>
<evidence type="ECO:0000256" key="5">
    <source>
        <dbReference type="ARBA" id="ARBA00030918"/>
    </source>
</evidence>
<dbReference type="Pfam" id="PF06725">
    <property type="entry name" value="3D"/>
    <property type="match status" value="1"/>
</dbReference>
<dbReference type="GO" id="GO:0071555">
    <property type="term" value="P:cell wall organization"/>
    <property type="evidence" value="ECO:0007669"/>
    <property type="project" value="UniProtKB-KW"/>
</dbReference>